<dbReference type="RefSeq" id="WP_036097628.1">
    <property type="nucleotide sequence ID" value="NZ_AODF01000022.1"/>
</dbReference>
<evidence type="ECO:0000313" key="3">
    <source>
        <dbReference type="Proteomes" id="UP000019249"/>
    </source>
</evidence>
<keyword evidence="1" id="KW-0175">Coiled coil</keyword>
<accession>A0ABN0RDX5</accession>
<evidence type="ECO:0000313" key="2">
    <source>
        <dbReference type="EMBL" id="EUJ30646.1"/>
    </source>
</evidence>
<gene>
    <name evidence="2" type="ORF">MFLO_10288</name>
</gene>
<comment type="caution">
    <text evidence="2">The sequence shown here is derived from an EMBL/GenBank/DDBJ whole genome shotgun (WGS) entry which is preliminary data.</text>
</comment>
<evidence type="ECO:0000256" key="1">
    <source>
        <dbReference type="SAM" id="Coils"/>
    </source>
</evidence>
<reference evidence="2 3" key="1">
    <citation type="journal article" date="2014" name="Int. J. Syst. Evol. Microbiol.">
        <title>Listeria floridensis sp. nov., Listeria aquatica sp. nov., Listeria cornellensis sp. nov., Listeria riparia sp. nov. and Listeria grandensis sp. nov., from agricultural and natural environments.</title>
        <authorList>
            <person name="den Bakker H.C."/>
            <person name="Warchocki S."/>
            <person name="Wright E.M."/>
            <person name="Allred A.F."/>
            <person name="Ahlstrom C."/>
            <person name="Manuel C.S."/>
            <person name="Stasiewicz M.J."/>
            <person name="Burrell A."/>
            <person name="Roof S."/>
            <person name="Strawn L."/>
            <person name="Fortes E.D."/>
            <person name="Nightingale K.K."/>
            <person name="Kephart D."/>
            <person name="Wiedmann M."/>
        </authorList>
    </citation>
    <scope>NUCLEOTIDE SEQUENCE [LARGE SCALE GENOMIC DNA]</scope>
    <source>
        <strain evidence="2 3">FSL S10-1187</strain>
    </source>
</reference>
<name>A0ABN0RDX5_9LIST</name>
<dbReference type="EMBL" id="AODF01000022">
    <property type="protein sequence ID" value="EUJ30646.1"/>
    <property type="molecule type" value="Genomic_DNA"/>
</dbReference>
<feature type="coiled-coil region" evidence="1">
    <location>
        <begin position="5"/>
        <end position="39"/>
    </location>
</feature>
<sequence length="97" mass="11524">MSNERESTSEELSRLLREEHSLKRDLIKLKAEFNQLEELRKLVFTTSFSRESFAVEVENATLTKVIAERIDKAYEEKQKSLLYRSQKIFGYFSRTID</sequence>
<protein>
    <submittedName>
        <fullName evidence="2">Uncharacterized protein</fullName>
    </submittedName>
</protein>
<organism evidence="2 3">
    <name type="scientific">Listeria floridensis FSL S10-1187</name>
    <dbReference type="NCBI Taxonomy" id="1265817"/>
    <lineage>
        <taxon>Bacteria</taxon>
        <taxon>Bacillati</taxon>
        <taxon>Bacillota</taxon>
        <taxon>Bacilli</taxon>
        <taxon>Bacillales</taxon>
        <taxon>Listeriaceae</taxon>
        <taxon>Listeria</taxon>
    </lineage>
</organism>
<keyword evidence="3" id="KW-1185">Reference proteome</keyword>
<dbReference type="Proteomes" id="UP000019249">
    <property type="component" value="Unassembled WGS sequence"/>
</dbReference>
<proteinExistence type="predicted"/>